<dbReference type="PROSITE" id="PS50853">
    <property type="entry name" value="FN3"/>
    <property type="match status" value="2"/>
</dbReference>
<dbReference type="HOGENOM" id="CLU_015884_0_0_1"/>
<keyword evidence="7" id="KW-0675">Receptor</keyword>
<evidence type="ECO:0000313" key="14">
    <source>
        <dbReference type="Proteomes" id="UP000002281"/>
    </source>
</evidence>
<evidence type="ECO:0000256" key="1">
    <source>
        <dbReference type="ARBA" id="ARBA00004479"/>
    </source>
</evidence>
<keyword evidence="6" id="KW-1015">Disulfide bond</keyword>
<dbReference type="GO" id="GO:0009897">
    <property type="term" value="C:external side of plasma membrane"/>
    <property type="evidence" value="ECO:0000318"/>
    <property type="project" value="GO_Central"/>
</dbReference>
<dbReference type="STRING" id="9796.ENSECAP00000017726"/>
<dbReference type="InParanoid" id="F7DHE0"/>
<comment type="subcellular location">
    <subcellularLocation>
        <location evidence="1">Membrane</location>
        <topology evidence="1">Single-pass type I membrane protein</topology>
    </subcellularLocation>
</comment>
<dbReference type="GeneTree" id="ENSGT00510000048963"/>
<keyword evidence="14" id="KW-1185">Reference proteome</keyword>
<feature type="domain" description="Fibronectin type-III" evidence="12">
    <location>
        <begin position="345"/>
        <end position="440"/>
    </location>
</feature>
<dbReference type="Bgee" id="ENSECAG00000019875">
    <property type="expression patterns" value="Expressed in synovial membrane of synovial joint and 18 other cell types or tissues"/>
</dbReference>
<organism evidence="13 14">
    <name type="scientific">Equus caballus</name>
    <name type="common">Horse</name>
    <dbReference type="NCBI Taxonomy" id="9796"/>
    <lineage>
        <taxon>Eukaryota</taxon>
        <taxon>Metazoa</taxon>
        <taxon>Chordata</taxon>
        <taxon>Craniata</taxon>
        <taxon>Vertebrata</taxon>
        <taxon>Euteleostomi</taxon>
        <taxon>Mammalia</taxon>
        <taxon>Eutheria</taxon>
        <taxon>Laurasiatheria</taxon>
        <taxon>Perissodactyla</taxon>
        <taxon>Equidae</taxon>
        <taxon>Equus</taxon>
    </lineage>
</organism>
<feature type="chain" id="PRO_5023936829" evidence="11">
    <location>
        <begin position="27"/>
        <end position="901"/>
    </location>
</feature>
<keyword evidence="3 11" id="KW-0732">Signal</keyword>
<feature type="region of interest" description="Disordered" evidence="9">
    <location>
        <begin position="646"/>
        <end position="811"/>
    </location>
</feature>
<feature type="compositionally biased region" description="Polar residues" evidence="9">
    <location>
        <begin position="551"/>
        <end position="562"/>
    </location>
</feature>
<feature type="signal peptide" evidence="11">
    <location>
        <begin position="1"/>
        <end position="26"/>
    </location>
</feature>
<dbReference type="AlphaFoldDB" id="F7DHE0"/>
<feature type="compositionally biased region" description="Polar residues" evidence="9">
    <location>
        <begin position="715"/>
        <end position="734"/>
    </location>
</feature>
<accession>F7DHE0</accession>
<dbReference type="OMA" id="LRFCGMY"/>
<name>F7DHE0_HORSE</name>
<dbReference type="PROSITE" id="PS01355">
    <property type="entry name" value="HEMATOPO_REC_S_F1"/>
    <property type="match status" value="1"/>
</dbReference>
<evidence type="ECO:0000256" key="9">
    <source>
        <dbReference type="SAM" id="MobiDB-lite"/>
    </source>
</evidence>
<feature type="domain" description="Fibronectin type-III" evidence="12">
    <location>
        <begin position="133"/>
        <end position="238"/>
    </location>
</feature>
<feature type="region of interest" description="Disordered" evidence="9">
    <location>
        <begin position="536"/>
        <end position="622"/>
    </location>
</feature>
<keyword evidence="2 10" id="KW-0812">Transmembrane</keyword>
<dbReference type="InterPro" id="IPR003531">
    <property type="entry name" value="Hempt_rcpt_S_F1_CS"/>
</dbReference>
<evidence type="ECO:0000259" key="12">
    <source>
        <dbReference type="PROSITE" id="PS50853"/>
    </source>
</evidence>
<evidence type="ECO:0000256" key="10">
    <source>
        <dbReference type="SAM" id="Phobius"/>
    </source>
</evidence>
<evidence type="ECO:0000313" key="13">
    <source>
        <dbReference type="Ensembl" id="ENSECAP00000017726.3"/>
    </source>
</evidence>
<dbReference type="Proteomes" id="UP000002281">
    <property type="component" value="Chromosome 28"/>
</dbReference>
<dbReference type="GO" id="GO:0004896">
    <property type="term" value="F:cytokine receptor activity"/>
    <property type="evidence" value="ECO:0000318"/>
    <property type="project" value="GO_Central"/>
</dbReference>
<keyword evidence="8" id="KW-0325">Glycoprotein</keyword>
<dbReference type="InterPro" id="IPR036116">
    <property type="entry name" value="FN3_sf"/>
</dbReference>
<dbReference type="FunCoup" id="F7DHE0">
    <property type="interactions" value="513"/>
</dbReference>
<dbReference type="SUPFAM" id="SSF49265">
    <property type="entry name" value="Fibronectin type III"/>
    <property type="match status" value="4"/>
</dbReference>
<reference evidence="13" key="3">
    <citation type="submission" date="2025-09" db="UniProtKB">
        <authorList>
            <consortium name="Ensembl"/>
        </authorList>
    </citation>
    <scope>IDENTIFICATION</scope>
    <source>
        <strain evidence="13">Thoroughbred</strain>
    </source>
</reference>
<dbReference type="SMART" id="SM00060">
    <property type="entry name" value="FN3"/>
    <property type="match status" value="2"/>
</dbReference>
<dbReference type="InterPro" id="IPR013783">
    <property type="entry name" value="Ig-like_fold"/>
</dbReference>
<feature type="transmembrane region" description="Helical" evidence="10">
    <location>
        <begin position="444"/>
        <end position="467"/>
    </location>
</feature>
<dbReference type="Gene3D" id="2.60.40.10">
    <property type="entry name" value="Immunoglobulins"/>
    <property type="match status" value="4"/>
</dbReference>
<reference evidence="13 14" key="1">
    <citation type="journal article" date="2009" name="Science">
        <title>Genome sequence, comparative analysis, and population genetics of the domestic horse.</title>
        <authorList>
            <consortium name="Broad Institute Genome Sequencing Platform"/>
            <consortium name="Broad Institute Whole Genome Assembly Team"/>
            <person name="Wade C.M."/>
            <person name="Giulotto E."/>
            <person name="Sigurdsson S."/>
            <person name="Zoli M."/>
            <person name="Gnerre S."/>
            <person name="Imsland F."/>
            <person name="Lear T.L."/>
            <person name="Adelson D.L."/>
            <person name="Bailey E."/>
            <person name="Bellone R.R."/>
            <person name="Bloecker H."/>
            <person name="Distl O."/>
            <person name="Edgar R.C."/>
            <person name="Garber M."/>
            <person name="Leeb T."/>
            <person name="Mauceli E."/>
            <person name="MacLeod J.N."/>
            <person name="Penedo M.C.T."/>
            <person name="Raison J.M."/>
            <person name="Sharpe T."/>
            <person name="Vogel J."/>
            <person name="Andersson L."/>
            <person name="Antczak D.F."/>
            <person name="Biagi T."/>
            <person name="Binns M.M."/>
            <person name="Chowdhary B.P."/>
            <person name="Coleman S.J."/>
            <person name="Della Valle G."/>
            <person name="Fryc S."/>
            <person name="Guerin G."/>
            <person name="Hasegawa T."/>
            <person name="Hill E.W."/>
            <person name="Jurka J."/>
            <person name="Kiialainen A."/>
            <person name="Lindgren G."/>
            <person name="Liu J."/>
            <person name="Magnani E."/>
            <person name="Mickelson J.R."/>
            <person name="Murray J."/>
            <person name="Nergadze S.G."/>
            <person name="Onofrio R."/>
            <person name="Pedroni S."/>
            <person name="Piras M.F."/>
            <person name="Raudsepp T."/>
            <person name="Rocchi M."/>
            <person name="Roeed K.H."/>
            <person name="Ryder O.A."/>
            <person name="Searle S."/>
            <person name="Skow L."/>
            <person name="Swinburne J.E."/>
            <person name="Syvaenen A.C."/>
            <person name="Tozaki T."/>
            <person name="Valberg S.J."/>
            <person name="Vaudin M."/>
            <person name="White J.R."/>
            <person name="Zody M.C."/>
            <person name="Lander E.S."/>
            <person name="Lindblad-Toh K."/>
        </authorList>
    </citation>
    <scope>NUCLEOTIDE SEQUENCE [LARGE SCALE GENOMIC DNA]</scope>
    <source>
        <strain evidence="13 14">Thoroughbred</strain>
    </source>
</reference>
<reference evidence="13" key="2">
    <citation type="submission" date="2025-08" db="UniProtKB">
        <authorList>
            <consortium name="Ensembl"/>
        </authorList>
    </citation>
    <scope>IDENTIFICATION</scope>
    <source>
        <strain evidence="13">Thoroughbred</strain>
    </source>
</reference>
<dbReference type="PaxDb" id="9796-ENSECAP00000017726"/>
<keyword evidence="5 10" id="KW-0472">Membrane</keyword>
<dbReference type="GO" id="GO:0038156">
    <property type="term" value="P:interleukin-3-mediated signaling pathway"/>
    <property type="evidence" value="ECO:0000318"/>
    <property type="project" value="GO_Central"/>
</dbReference>
<dbReference type="PANTHER" id="PTHR23037">
    <property type="entry name" value="CYTOKINE RECEPTOR"/>
    <property type="match status" value="1"/>
</dbReference>
<gene>
    <name evidence="13" type="primary">CSF2RB</name>
</gene>
<evidence type="ECO:0000256" key="8">
    <source>
        <dbReference type="ARBA" id="ARBA00023180"/>
    </source>
</evidence>
<dbReference type="Ensembl" id="ENSECAT00000021519.4">
    <property type="protein sequence ID" value="ENSECAP00000017726.3"/>
    <property type="gene ID" value="ENSECAG00000019875.4"/>
</dbReference>
<feature type="region of interest" description="Disordered" evidence="9">
    <location>
        <begin position="217"/>
        <end position="239"/>
    </location>
</feature>
<dbReference type="CDD" id="cd00063">
    <property type="entry name" value="FN3"/>
    <property type="match status" value="2"/>
</dbReference>
<dbReference type="Pfam" id="PF21460">
    <property type="entry name" value="IL3Rb_N"/>
    <property type="match status" value="1"/>
</dbReference>
<evidence type="ECO:0000256" key="3">
    <source>
        <dbReference type="ARBA" id="ARBA00022729"/>
    </source>
</evidence>
<evidence type="ECO:0000256" key="11">
    <source>
        <dbReference type="SAM" id="SignalP"/>
    </source>
</evidence>
<evidence type="ECO:0000256" key="6">
    <source>
        <dbReference type="ARBA" id="ARBA00023157"/>
    </source>
</evidence>
<dbReference type="GO" id="GO:0038043">
    <property type="term" value="P:interleukin-5-mediated signaling pathway"/>
    <property type="evidence" value="ECO:0000318"/>
    <property type="project" value="GO_Central"/>
</dbReference>
<evidence type="ECO:0000256" key="7">
    <source>
        <dbReference type="ARBA" id="ARBA00023170"/>
    </source>
</evidence>
<proteinExistence type="predicted"/>
<dbReference type="PANTHER" id="PTHR23037:SF22">
    <property type="entry name" value="CYTOKINE RECEPTOR COMMON SUBUNIT BETA"/>
    <property type="match status" value="1"/>
</dbReference>
<keyword evidence="4 10" id="KW-1133">Transmembrane helix</keyword>
<evidence type="ECO:0000256" key="4">
    <source>
        <dbReference type="ARBA" id="ARBA00022989"/>
    </source>
</evidence>
<dbReference type="GO" id="GO:0007259">
    <property type="term" value="P:cell surface receptor signaling pathway via JAK-STAT"/>
    <property type="evidence" value="ECO:0000318"/>
    <property type="project" value="GO_Central"/>
</dbReference>
<evidence type="ECO:0000256" key="2">
    <source>
        <dbReference type="ARBA" id="ARBA00022692"/>
    </source>
</evidence>
<evidence type="ECO:0000256" key="5">
    <source>
        <dbReference type="ARBA" id="ARBA00023136"/>
    </source>
</evidence>
<dbReference type="GO" id="GO:0038157">
    <property type="term" value="P:granulocyte-macrophage colony-stimulating factor signaling pathway"/>
    <property type="evidence" value="ECO:0000318"/>
    <property type="project" value="GO_Central"/>
</dbReference>
<dbReference type="InterPro" id="IPR048668">
    <property type="entry name" value="IL3RB_N"/>
</dbReference>
<dbReference type="GO" id="GO:0016064">
    <property type="term" value="P:immunoglobulin mediated immune response"/>
    <property type="evidence" value="ECO:0000318"/>
    <property type="project" value="GO_Central"/>
</dbReference>
<dbReference type="InterPro" id="IPR003961">
    <property type="entry name" value="FN3_dom"/>
</dbReference>
<sequence length="901" mass="97787">MVLTRELLPVALLALCWGLSVAGAQGTVPLQTLSCHNDYTSRIVCRWADARDAPRFLNVTLHRRLNEEPPQPVACHLSDDTSLSDHIYPSSVPRRCVIPYNLFVLADRDYFSFRPDRPLGAQLNINLAQHVQPPAPKELQITNARDHFLLTWSMALGDSQSHWLSNLEFEVVYRRLQDSWEDAPTLLSDSFQAILGPEHLLPSSTYVARVRARLAPGSGLSGRPSQWSPEVRWDSQPGDEAQPRDLQCFFDGATALSCSWEVRTEVASSVSFALFYRSSPDAGSAVVLREEQCSPVLQDQPGSPYILHRCQILVPDPRTHSQYLVSVRPKEEEKFIKSSENIQMPPPKLNVTRSTDGYVLLWKAEEMMYKHIGHTFQVQYKKDTASWEDSKTELLQNAHSMSLPRLEPSTKYQARVRVKPAPGGYNGVWSEWSEERSWGTEWELPMWVLALILVFATLVLLPALRFCGVYGYRLNRKWEEKIPNPSKSHLFQNGSARLRLPDSTWTLSSRSSPPQGPWGGRFPELERVSLIDCGHSEVSPLTTKDPKDAQDSPSEPDTTLTPSDLPAERPHSPQPGLATPSGRPESRVSGFDFNGPYLGPPHSRSLPDMVGPLVAPQMDMGQKPLPSGSLEYLCLPAGGQVQLVPLSQAMGQGRAQDLEKKPSPGAEGSPSLESGPDPVPPAPGLMVDGQGPKDSPAALPTASGGPADSGVASGYVTTADLTFTPPTGAPSVSQAPRLGLPSDQNDSVCPGLAGGPPGAPAPMKPEFEGYVELPPTTGQTPKSPLVSPAPPATSSPVLSLGEARADAAPASPHPEGLLVLQQVGDYCFLPGVGSSPLSPQIKPSSPGPCPETGDLEQVLQAKKPSGQAVPQVPAIQLFKALKQQDYLALPPWDVARPGEVC</sequence>
<dbReference type="GO" id="GO:0070665">
    <property type="term" value="P:positive regulation of leukocyte proliferation"/>
    <property type="evidence" value="ECO:0000318"/>
    <property type="project" value="GO_Central"/>
</dbReference>
<protein>
    <submittedName>
        <fullName evidence="13">Colony stimulating factor 2 receptor subunit beta</fullName>
    </submittedName>
</protein>